<comment type="caution">
    <text evidence="1">The sequence shown here is derived from an EMBL/GenBank/DDBJ whole genome shotgun (WGS) entry which is preliminary data.</text>
</comment>
<gene>
    <name evidence="1" type="ORF">C1J00_35575</name>
</gene>
<reference evidence="1 2" key="1">
    <citation type="submission" date="2018-01" db="EMBL/GenBank/DDBJ databases">
        <title>Draft genome sequence of Streptomyces sp. 13K301.</title>
        <authorList>
            <person name="Sahin N."/>
            <person name="Saygin H."/>
            <person name="Ay H."/>
        </authorList>
    </citation>
    <scope>NUCLEOTIDE SEQUENCE [LARGE SCALE GENOMIC DNA]</scope>
    <source>
        <strain evidence="1 2">13K301</strain>
    </source>
</reference>
<keyword evidence="2" id="KW-1185">Reference proteome</keyword>
<evidence type="ECO:0000313" key="2">
    <source>
        <dbReference type="Proteomes" id="UP000235943"/>
    </source>
</evidence>
<accession>A0A2N8TF04</accession>
<name>A0A2N8TF04_9ACTN</name>
<proteinExistence type="predicted"/>
<protein>
    <submittedName>
        <fullName evidence="1">Uncharacterized protein</fullName>
    </submittedName>
</protein>
<organism evidence="1 2">
    <name type="scientific">Streptomyces cahuitamycinicus</name>
    <dbReference type="NCBI Taxonomy" id="2070367"/>
    <lineage>
        <taxon>Bacteria</taxon>
        <taxon>Bacillati</taxon>
        <taxon>Actinomycetota</taxon>
        <taxon>Actinomycetes</taxon>
        <taxon>Kitasatosporales</taxon>
        <taxon>Streptomycetaceae</taxon>
        <taxon>Streptomyces</taxon>
    </lineage>
</organism>
<evidence type="ECO:0000313" key="1">
    <source>
        <dbReference type="EMBL" id="PNG17613.1"/>
    </source>
</evidence>
<dbReference type="AlphaFoldDB" id="A0A2N8TF04"/>
<dbReference type="EMBL" id="POUC01000427">
    <property type="protein sequence ID" value="PNG17613.1"/>
    <property type="molecule type" value="Genomic_DNA"/>
</dbReference>
<dbReference type="Proteomes" id="UP000235943">
    <property type="component" value="Unassembled WGS sequence"/>
</dbReference>
<sequence length="80" mass="8352">MSPAAISAMPRMMSRMPPIMSMMAAKTVTPVAHSRSGMRALSGCVVVMPATSFPCRPPVANVVPFSACTRRDASGLTRAG</sequence>